<dbReference type="Pfam" id="PF13516">
    <property type="entry name" value="LRR_6"/>
    <property type="match status" value="1"/>
</dbReference>
<keyword evidence="2" id="KW-1185">Reference proteome</keyword>
<dbReference type="Gene3D" id="3.80.10.10">
    <property type="entry name" value="Ribonuclease Inhibitor"/>
    <property type="match status" value="1"/>
</dbReference>
<dbReference type="SUPFAM" id="SSF52047">
    <property type="entry name" value="RNI-like"/>
    <property type="match status" value="1"/>
</dbReference>
<organism evidence="1 2">
    <name type="scientific">Catenulispora yoronensis</name>
    <dbReference type="NCBI Taxonomy" id="450799"/>
    <lineage>
        <taxon>Bacteria</taxon>
        <taxon>Bacillati</taxon>
        <taxon>Actinomycetota</taxon>
        <taxon>Actinomycetes</taxon>
        <taxon>Catenulisporales</taxon>
        <taxon>Catenulisporaceae</taxon>
        <taxon>Catenulispora</taxon>
    </lineage>
</organism>
<evidence type="ECO:0000313" key="2">
    <source>
        <dbReference type="Proteomes" id="UP001500751"/>
    </source>
</evidence>
<reference evidence="2" key="1">
    <citation type="journal article" date="2019" name="Int. J. Syst. Evol. Microbiol.">
        <title>The Global Catalogue of Microorganisms (GCM) 10K type strain sequencing project: providing services to taxonomists for standard genome sequencing and annotation.</title>
        <authorList>
            <consortium name="The Broad Institute Genomics Platform"/>
            <consortium name="The Broad Institute Genome Sequencing Center for Infectious Disease"/>
            <person name="Wu L."/>
            <person name="Ma J."/>
        </authorList>
    </citation>
    <scope>NUCLEOTIDE SEQUENCE [LARGE SCALE GENOMIC DNA]</scope>
    <source>
        <strain evidence="2">JCM 16014</strain>
    </source>
</reference>
<dbReference type="InterPro" id="IPR001611">
    <property type="entry name" value="Leu-rich_rpt"/>
</dbReference>
<protein>
    <recommendedName>
        <fullName evidence="3">Leucine-rich repeat domain-containing protein</fullName>
    </recommendedName>
</protein>
<sequence>MLTFPADPEAAVPVPEGGAGAVAWRLDCRGEDDEYHDRDFAELLDAFLDHVDGARVRALVTGLWTYAVDIENDRVARDLAAVADRLPALRSLFISELVEDQMQLSWLFQKPVTPVLAAFPQLEELWLRGTADGAAISESERMAGYDDSLVEPETKHAALRKLVMQSGGLPAGVIRAIATCDFPELTHLEIYLGSPEYGGDGTLEDLASFLDGSRFPKLRHLGLKDAEFQDEIAAAVAQAPVVARLETLDLSLGTLGDEGAAALLAGQPLDHLRRLDLSHHYLSEGMRERLRQAWPTVEVDLSDHQDPEWGRYIAVGE</sequence>
<dbReference type="Proteomes" id="UP001500751">
    <property type="component" value="Unassembled WGS sequence"/>
</dbReference>
<dbReference type="InterPro" id="IPR032675">
    <property type="entry name" value="LRR_dom_sf"/>
</dbReference>
<name>A0ABP5GQX9_9ACTN</name>
<comment type="caution">
    <text evidence="1">The sequence shown here is derived from an EMBL/GenBank/DDBJ whole genome shotgun (WGS) entry which is preliminary data.</text>
</comment>
<dbReference type="NCBIfam" id="NF038076">
    <property type="entry name" value="fam_STM4015"/>
    <property type="match status" value="1"/>
</dbReference>
<dbReference type="InterPro" id="IPR047722">
    <property type="entry name" value="STM4015-like"/>
</dbReference>
<accession>A0ABP5GQX9</accession>
<proteinExistence type="predicted"/>
<gene>
    <name evidence="1" type="ORF">GCM10009839_73510</name>
</gene>
<evidence type="ECO:0000313" key="1">
    <source>
        <dbReference type="EMBL" id="GAA2054580.1"/>
    </source>
</evidence>
<dbReference type="EMBL" id="BAAAQN010000059">
    <property type="protein sequence ID" value="GAA2054580.1"/>
    <property type="molecule type" value="Genomic_DNA"/>
</dbReference>
<evidence type="ECO:0008006" key="3">
    <source>
        <dbReference type="Google" id="ProtNLM"/>
    </source>
</evidence>